<dbReference type="Gene3D" id="3.90.470.20">
    <property type="entry name" value="4'-phosphopantetheinyl transferase domain"/>
    <property type="match status" value="1"/>
</dbReference>
<comment type="caution">
    <text evidence="4">The sequence shown here is derived from an EMBL/GenBank/DDBJ whole genome shotgun (WGS) entry which is preliminary data.</text>
</comment>
<keyword evidence="5" id="KW-1185">Reference proteome</keyword>
<dbReference type="Pfam" id="PF01648">
    <property type="entry name" value="ACPS"/>
    <property type="match status" value="1"/>
</dbReference>
<dbReference type="InterPro" id="IPR037143">
    <property type="entry name" value="4-PPantetheinyl_Trfase_dom_sf"/>
</dbReference>
<dbReference type="OrthoDB" id="9808281at2"/>
<dbReference type="InterPro" id="IPR050559">
    <property type="entry name" value="P-Pant_transferase_sf"/>
</dbReference>
<dbReference type="EMBL" id="SLWQ01000001">
    <property type="protein sequence ID" value="TCO43399.1"/>
    <property type="molecule type" value="Genomic_DNA"/>
</dbReference>
<evidence type="ECO:0000256" key="1">
    <source>
        <dbReference type="ARBA" id="ARBA00010990"/>
    </source>
</evidence>
<dbReference type="GO" id="GO:0005829">
    <property type="term" value="C:cytosol"/>
    <property type="evidence" value="ECO:0007669"/>
    <property type="project" value="TreeGrafter"/>
</dbReference>
<keyword evidence="2 4" id="KW-0808">Transferase</keyword>
<dbReference type="RefSeq" id="WP_158287313.1">
    <property type="nucleotide sequence ID" value="NZ_JACGXM010000002.1"/>
</dbReference>
<dbReference type="GO" id="GO:0000287">
    <property type="term" value="F:magnesium ion binding"/>
    <property type="evidence" value="ECO:0007669"/>
    <property type="project" value="InterPro"/>
</dbReference>
<proteinExistence type="inferred from homology"/>
<comment type="similarity">
    <text evidence="1">Belongs to the P-Pant transferase superfamily. Gsp/Sfp/HetI/AcpT family.</text>
</comment>
<organism evidence="4 5">
    <name type="scientific">Dokdonella fugitiva</name>
    <dbReference type="NCBI Taxonomy" id="328517"/>
    <lineage>
        <taxon>Bacteria</taxon>
        <taxon>Pseudomonadati</taxon>
        <taxon>Pseudomonadota</taxon>
        <taxon>Gammaproteobacteria</taxon>
        <taxon>Lysobacterales</taxon>
        <taxon>Rhodanobacteraceae</taxon>
        <taxon>Dokdonella</taxon>
    </lineage>
</organism>
<feature type="domain" description="4'-phosphopantetheinyl transferase" evidence="3">
    <location>
        <begin position="98"/>
        <end position="176"/>
    </location>
</feature>
<dbReference type="SUPFAM" id="SSF56214">
    <property type="entry name" value="4'-phosphopantetheinyl transferase"/>
    <property type="match status" value="2"/>
</dbReference>
<accession>A0A4R2IHW5</accession>
<sequence length="222" mass="24092">MPSNDADPFLTLASPPPLGDDAIHVWIHDTCELRPRAVREAARAVLERLLRAYAGGELPPAMANGAHGKPFVPGMPWLQFNLSHAGSHVAVAIARDQPLGIDIEPLDRRIAVDGVAARFFGAAEAAALARIEAQRRQPAFLRLWTHKEAVLKALGDGLGFGLERIEFALSDEGRVLGLDRLAAEAGSPREWQLRPLEPVPGVVGCLAWRGPPRIVQRLRFAP</sequence>
<evidence type="ECO:0000259" key="3">
    <source>
        <dbReference type="Pfam" id="PF01648"/>
    </source>
</evidence>
<gene>
    <name evidence="4" type="ORF">EV148_101823</name>
</gene>
<dbReference type="PANTHER" id="PTHR12215">
    <property type="entry name" value="PHOSPHOPANTETHEINE TRANSFERASE"/>
    <property type="match status" value="1"/>
</dbReference>
<name>A0A4R2IHW5_9GAMM</name>
<evidence type="ECO:0000313" key="5">
    <source>
        <dbReference type="Proteomes" id="UP000294862"/>
    </source>
</evidence>
<dbReference type="Proteomes" id="UP000294862">
    <property type="component" value="Unassembled WGS sequence"/>
</dbReference>
<dbReference type="AlphaFoldDB" id="A0A4R2IHW5"/>
<dbReference type="GO" id="GO:0019878">
    <property type="term" value="P:lysine biosynthetic process via aminoadipic acid"/>
    <property type="evidence" value="ECO:0007669"/>
    <property type="project" value="TreeGrafter"/>
</dbReference>
<dbReference type="PANTHER" id="PTHR12215:SF10">
    <property type="entry name" value="L-AMINOADIPATE-SEMIALDEHYDE DEHYDROGENASE-PHOSPHOPANTETHEINYL TRANSFERASE"/>
    <property type="match status" value="1"/>
</dbReference>
<evidence type="ECO:0000256" key="2">
    <source>
        <dbReference type="ARBA" id="ARBA00022679"/>
    </source>
</evidence>
<protein>
    <submittedName>
        <fullName evidence="4">4'-phosphopantetheinyl transferase</fullName>
    </submittedName>
</protein>
<reference evidence="4 5" key="1">
    <citation type="journal article" date="2015" name="Stand. Genomic Sci.">
        <title>Genomic Encyclopedia of Bacterial and Archaeal Type Strains, Phase III: the genomes of soil and plant-associated and newly described type strains.</title>
        <authorList>
            <person name="Whitman W.B."/>
            <person name="Woyke T."/>
            <person name="Klenk H.P."/>
            <person name="Zhou Y."/>
            <person name="Lilburn T.G."/>
            <person name="Beck B.J."/>
            <person name="De Vos P."/>
            <person name="Vandamme P."/>
            <person name="Eisen J.A."/>
            <person name="Garrity G."/>
            <person name="Hugenholtz P."/>
            <person name="Kyrpides N.C."/>
        </authorList>
    </citation>
    <scope>NUCLEOTIDE SEQUENCE [LARGE SCALE GENOMIC DNA]</scope>
    <source>
        <strain evidence="4 5">A3</strain>
    </source>
</reference>
<evidence type="ECO:0000313" key="4">
    <source>
        <dbReference type="EMBL" id="TCO43399.1"/>
    </source>
</evidence>
<dbReference type="InterPro" id="IPR008278">
    <property type="entry name" value="4-PPantetheinyl_Trfase_dom"/>
</dbReference>
<dbReference type="GO" id="GO:0008897">
    <property type="term" value="F:holo-[acyl-carrier-protein] synthase activity"/>
    <property type="evidence" value="ECO:0007669"/>
    <property type="project" value="InterPro"/>
</dbReference>